<sequence length="237" mass="27091">MGDIIVLIPALNPLQSLLLLVEQLRSTTVRKILIINDGSDEKYASIFEELKQQPHCIVIEHERNMGKGRALKTGSEYIIKHGKKIEGLLIVGAHGQHTFEDVKLMLESAKLFSDGIVLGVRQFRTREIPVLSFLGNRAASMLFEVLFHHRLLDIQSGLRYIPKRELFWVHKVDGEQADFDINMLVQAIQRAVPIYEIPIGEARVRKNSIIHYDELIGAKEMVQQVWKTFLTSKSTKR</sequence>
<dbReference type="OrthoDB" id="9810303at2"/>
<keyword evidence="3" id="KW-1185">Reference proteome</keyword>
<dbReference type="EMBL" id="JPVP01000048">
    <property type="protein sequence ID" value="KGR87179.1"/>
    <property type="molecule type" value="Genomic_DNA"/>
</dbReference>
<dbReference type="AlphaFoldDB" id="A0A0A3IQX2"/>
<evidence type="ECO:0000313" key="3">
    <source>
        <dbReference type="Proteomes" id="UP000030437"/>
    </source>
</evidence>
<evidence type="ECO:0000259" key="1">
    <source>
        <dbReference type="Pfam" id="PF00535"/>
    </source>
</evidence>
<dbReference type="InterPro" id="IPR029044">
    <property type="entry name" value="Nucleotide-diphossugar_trans"/>
</dbReference>
<name>A0A0A3IQX2_9BACI</name>
<evidence type="ECO:0000313" key="2">
    <source>
        <dbReference type="EMBL" id="KGR87179.1"/>
    </source>
</evidence>
<dbReference type="eggNOG" id="COG1216">
    <property type="taxonomic scope" value="Bacteria"/>
</dbReference>
<dbReference type="Gene3D" id="3.90.550.10">
    <property type="entry name" value="Spore Coat Polysaccharide Biosynthesis Protein SpsA, Chain A"/>
    <property type="match status" value="1"/>
</dbReference>
<gene>
    <name evidence="2" type="ORF">CD32_03900</name>
</gene>
<comment type="caution">
    <text evidence="2">The sequence shown here is derived from an EMBL/GenBank/DDBJ whole genome shotgun (WGS) entry which is preliminary data.</text>
</comment>
<reference evidence="2 3" key="1">
    <citation type="submission" date="2014-02" db="EMBL/GenBank/DDBJ databases">
        <title>Draft genome sequence of Lysinibacillus odysseyi NBRC 100172.</title>
        <authorList>
            <person name="Zhang F."/>
            <person name="Wang G."/>
            <person name="Zhang L."/>
        </authorList>
    </citation>
    <scope>NUCLEOTIDE SEQUENCE [LARGE SCALE GENOMIC DNA]</scope>
    <source>
        <strain evidence="2 3">NBRC 100172</strain>
    </source>
</reference>
<dbReference type="Proteomes" id="UP000030437">
    <property type="component" value="Unassembled WGS sequence"/>
</dbReference>
<dbReference type="PANTHER" id="PTHR48090:SF7">
    <property type="entry name" value="RFBJ PROTEIN"/>
    <property type="match status" value="1"/>
</dbReference>
<accession>A0A0A3IQX2</accession>
<protein>
    <submittedName>
        <fullName evidence="2">Dolichyl-phosphate mannose synthase</fullName>
    </submittedName>
</protein>
<dbReference type="InterPro" id="IPR050256">
    <property type="entry name" value="Glycosyltransferase_2"/>
</dbReference>
<feature type="domain" description="Glycosyltransferase 2-like" evidence="1">
    <location>
        <begin position="6"/>
        <end position="126"/>
    </location>
</feature>
<dbReference type="RefSeq" id="WP_036151478.1">
    <property type="nucleotide sequence ID" value="NZ_AVCX01000015.1"/>
</dbReference>
<dbReference type="InterPro" id="IPR001173">
    <property type="entry name" value="Glyco_trans_2-like"/>
</dbReference>
<dbReference type="PANTHER" id="PTHR48090">
    <property type="entry name" value="UNDECAPRENYL-PHOSPHATE 4-DEOXY-4-FORMAMIDO-L-ARABINOSE TRANSFERASE-RELATED"/>
    <property type="match status" value="1"/>
</dbReference>
<proteinExistence type="predicted"/>
<organism evidence="2 3">
    <name type="scientific">Lysinibacillus odysseyi 34hs-1 = NBRC 100172</name>
    <dbReference type="NCBI Taxonomy" id="1220589"/>
    <lineage>
        <taxon>Bacteria</taxon>
        <taxon>Bacillati</taxon>
        <taxon>Bacillota</taxon>
        <taxon>Bacilli</taxon>
        <taxon>Bacillales</taxon>
        <taxon>Bacillaceae</taxon>
        <taxon>Lysinibacillus</taxon>
    </lineage>
</organism>
<dbReference type="STRING" id="1220589.CD32_03900"/>
<dbReference type="SUPFAM" id="SSF53448">
    <property type="entry name" value="Nucleotide-diphospho-sugar transferases"/>
    <property type="match status" value="1"/>
</dbReference>
<dbReference type="Pfam" id="PF00535">
    <property type="entry name" value="Glycos_transf_2"/>
    <property type="match status" value="1"/>
</dbReference>